<dbReference type="STRING" id="561061.SAMN05660862_0730"/>
<evidence type="ECO:0008006" key="3">
    <source>
        <dbReference type="Google" id="ProtNLM"/>
    </source>
</evidence>
<keyword evidence="2" id="KW-1185">Reference proteome</keyword>
<evidence type="ECO:0000313" key="1">
    <source>
        <dbReference type="EMBL" id="SMG12904.1"/>
    </source>
</evidence>
<organism evidence="1 2">
    <name type="scientific">Sphingobacterium psychroaquaticum</name>
    <dbReference type="NCBI Taxonomy" id="561061"/>
    <lineage>
        <taxon>Bacteria</taxon>
        <taxon>Pseudomonadati</taxon>
        <taxon>Bacteroidota</taxon>
        <taxon>Sphingobacteriia</taxon>
        <taxon>Sphingobacteriales</taxon>
        <taxon>Sphingobacteriaceae</taxon>
        <taxon>Sphingobacterium</taxon>
    </lineage>
</organism>
<name>A0A1X7IE01_9SPHI</name>
<dbReference type="Proteomes" id="UP000192980">
    <property type="component" value="Unassembled WGS sequence"/>
</dbReference>
<sequence>MANKKELSKNLFEHFSKRLLEDKRLLQSHIALLSALFYYQDKKHSLGFFQGSRSKLMRHSHIRSTATYHKRLSDLVRYGYLEYTPSWHPTKASTFRFVIIDKTDTDVKD</sequence>
<accession>A0A1X7IE01</accession>
<gene>
    <name evidence="1" type="ORF">SAMN05660862_0730</name>
</gene>
<reference evidence="1 2" key="1">
    <citation type="submission" date="2017-04" db="EMBL/GenBank/DDBJ databases">
        <authorList>
            <person name="Afonso C.L."/>
            <person name="Miller P.J."/>
            <person name="Scott M.A."/>
            <person name="Spackman E."/>
            <person name="Goraichik I."/>
            <person name="Dimitrov K.M."/>
            <person name="Suarez D.L."/>
            <person name="Swayne D.E."/>
        </authorList>
    </citation>
    <scope>NUCLEOTIDE SEQUENCE [LARGE SCALE GENOMIC DNA]</scope>
    <source>
        <strain evidence="1 2">DSM 22418</strain>
    </source>
</reference>
<dbReference type="EMBL" id="FXAU01000001">
    <property type="protein sequence ID" value="SMG12904.1"/>
    <property type="molecule type" value="Genomic_DNA"/>
</dbReference>
<dbReference type="AlphaFoldDB" id="A0A1X7IE01"/>
<protein>
    <recommendedName>
        <fullName evidence="3">Helix-turn-helix domain-containing protein</fullName>
    </recommendedName>
</protein>
<proteinExistence type="predicted"/>
<evidence type="ECO:0000313" key="2">
    <source>
        <dbReference type="Proteomes" id="UP000192980"/>
    </source>
</evidence>